<evidence type="ECO:0000313" key="2">
    <source>
        <dbReference type="Proteomes" id="UP001604277"/>
    </source>
</evidence>
<dbReference type="Pfam" id="PF11152">
    <property type="entry name" value="CCB2_CCB4"/>
    <property type="match status" value="1"/>
</dbReference>
<dbReference type="PANTHER" id="PTHR36403:SF1">
    <property type="entry name" value="PROTEIN COFACTOR ASSEMBLY OF COMPLEX C SUBUNIT B CCB2, CHLOROPLASTIC"/>
    <property type="match status" value="1"/>
</dbReference>
<reference evidence="2" key="1">
    <citation type="submission" date="2024-07" db="EMBL/GenBank/DDBJ databases">
        <title>Two chromosome-level genome assemblies of Korean endemic species Abeliophyllum distichum and Forsythia ovata (Oleaceae).</title>
        <authorList>
            <person name="Jang H."/>
        </authorList>
    </citation>
    <scope>NUCLEOTIDE SEQUENCE [LARGE SCALE GENOMIC DNA]</scope>
</reference>
<dbReference type="EMBL" id="JBFOLJ010000003">
    <property type="protein sequence ID" value="KAL2550342.1"/>
    <property type="molecule type" value="Genomic_DNA"/>
</dbReference>
<organism evidence="1 2">
    <name type="scientific">Forsythia ovata</name>
    <dbReference type="NCBI Taxonomy" id="205694"/>
    <lineage>
        <taxon>Eukaryota</taxon>
        <taxon>Viridiplantae</taxon>
        <taxon>Streptophyta</taxon>
        <taxon>Embryophyta</taxon>
        <taxon>Tracheophyta</taxon>
        <taxon>Spermatophyta</taxon>
        <taxon>Magnoliopsida</taxon>
        <taxon>eudicotyledons</taxon>
        <taxon>Gunneridae</taxon>
        <taxon>Pentapetalae</taxon>
        <taxon>asterids</taxon>
        <taxon>lamiids</taxon>
        <taxon>Lamiales</taxon>
        <taxon>Oleaceae</taxon>
        <taxon>Forsythieae</taxon>
        <taxon>Forsythia</taxon>
    </lineage>
</organism>
<sequence>MSRSSSSSAILSQIPLFRLEFAPHKYNLPSKSYFNITRKSVLTRISCTRPPQNTPSQQQLNLSVLRFTLGIPGLDESYLSRYIGYTFGTLLLLNHFVGSDSTSITPAQLISEVLGLSLTAFCVVIPYLGKFLKGATPIDQKSIPKGAEQIFVMTQNISDTLKEDLAWGTYILLRNTNSISVLILVQDALCVRGYWNTPRDVSKENVLDWFRKQIQRFGFSNLKDTIYFPLVADSELLGMLPDGTRSLLVQPIFQTPKLSSSQTEKGKGFVLLASTVDYAYSDKDKAWIVVIANKFRGKDICSNV</sequence>
<keyword evidence="2" id="KW-1185">Reference proteome</keyword>
<dbReference type="Proteomes" id="UP001604277">
    <property type="component" value="Unassembled WGS sequence"/>
</dbReference>
<dbReference type="AlphaFoldDB" id="A0ABD1WL47"/>
<protein>
    <recommendedName>
        <fullName evidence="3">Protein COFACTOR ASSEMBLY OF COMPLEX C SUBUNIT B CCB2, chloroplastic</fullName>
    </recommendedName>
</protein>
<dbReference type="PANTHER" id="PTHR36403">
    <property type="entry name" value="PROTEIN COFACTOR ASSEMBLY OF COMPLEX C SUBUNIT B CCB2, CHLOROPLASTIC"/>
    <property type="match status" value="1"/>
</dbReference>
<dbReference type="InterPro" id="IPR044970">
    <property type="entry name" value="CCB2"/>
</dbReference>
<evidence type="ECO:0008006" key="3">
    <source>
        <dbReference type="Google" id="ProtNLM"/>
    </source>
</evidence>
<evidence type="ECO:0000313" key="1">
    <source>
        <dbReference type="EMBL" id="KAL2550342.1"/>
    </source>
</evidence>
<proteinExistence type="predicted"/>
<gene>
    <name evidence="1" type="ORF">Fot_11872</name>
</gene>
<name>A0ABD1WL47_9LAMI</name>
<comment type="caution">
    <text evidence="1">The sequence shown here is derived from an EMBL/GenBank/DDBJ whole genome shotgun (WGS) entry which is preliminary data.</text>
</comment>
<dbReference type="InterPro" id="IPR021325">
    <property type="entry name" value="CCB2/CCB4"/>
</dbReference>
<accession>A0ABD1WL47</accession>